<evidence type="ECO:0000313" key="1">
    <source>
        <dbReference type="EMBL" id="KAA6345292.1"/>
    </source>
</evidence>
<sequence>MMNRFEIRYGFANGVEVFFKIERPYVCFEGTNGWMEIEYPDKLSASSPEILNTPLGINEKSFRVDLSDKDDFLTAII</sequence>
<reference evidence="1" key="1">
    <citation type="submission" date="2019-03" db="EMBL/GenBank/DDBJ databases">
        <title>Single cell metagenomics reveals metabolic interactions within the superorganism composed of flagellate Streblomastix strix and complex community of Bacteroidetes bacteria on its surface.</title>
        <authorList>
            <person name="Treitli S.C."/>
            <person name="Kolisko M."/>
            <person name="Husnik F."/>
            <person name="Keeling P."/>
            <person name="Hampl V."/>
        </authorList>
    </citation>
    <scope>NUCLEOTIDE SEQUENCE</scope>
    <source>
        <strain evidence="1">STM</strain>
    </source>
</reference>
<name>A0A5J4SHN1_9ZZZZ</name>
<gene>
    <name evidence="1" type="ORF">EZS27_007145</name>
</gene>
<protein>
    <submittedName>
        <fullName evidence="1">Uncharacterized protein</fullName>
    </submittedName>
</protein>
<comment type="caution">
    <text evidence="1">The sequence shown here is derived from an EMBL/GenBank/DDBJ whole genome shotgun (WGS) entry which is preliminary data.</text>
</comment>
<organism evidence="1">
    <name type="scientific">termite gut metagenome</name>
    <dbReference type="NCBI Taxonomy" id="433724"/>
    <lineage>
        <taxon>unclassified sequences</taxon>
        <taxon>metagenomes</taxon>
        <taxon>organismal metagenomes</taxon>
    </lineage>
</organism>
<accession>A0A5J4SHN1</accession>
<dbReference type="AlphaFoldDB" id="A0A5J4SHN1"/>
<dbReference type="EMBL" id="SNRY01000177">
    <property type="protein sequence ID" value="KAA6345292.1"/>
    <property type="molecule type" value="Genomic_DNA"/>
</dbReference>
<proteinExistence type="predicted"/>